<feature type="region of interest" description="Disordered" evidence="1">
    <location>
        <begin position="171"/>
        <end position="199"/>
    </location>
</feature>
<feature type="region of interest" description="Disordered" evidence="1">
    <location>
        <begin position="32"/>
        <end position="71"/>
    </location>
</feature>
<sequence length="199" mass="20699">MLLLAFSGGLLGTGALTVPVALAGTQSQAEAEAESEAMQAQAKAEARKAAKQAAPPSALPGAEGSSDDDEHARVDINPTAALFDAINKGSIIAAKEALNRGADPNAHNVLDQTPLDMAIDLGRNDIMFLLLSMRTYNPDGQLITETHHGQIGQDSQGNGHLDVSSRANVVARARPVRPPRPSSDGGRPQPQIGFLGFGH</sequence>
<keyword evidence="4" id="KW-1185">Reference proteome</keyword>
<accession>A0A506URE1</accession>
<gene>
    <name evidence="3" type="ORF">E3202_03075</name>
</gene>
<reference evidence="3 4" key="1">
    <citation type="submission" date="2019-03" db="EMBL/GenBank/DDBJ databases">
        <title>The complete genome sequence of Neokomagataea sp. Jb2 NBRC113641.</title>
        <authorList>
            <person name="Chua K.-O."/>
            <person name="Chan K.-G."/>
            <person name="See-Too W.-S."/>
        </authorList>
    </citation>
    <scope>NUCLEOTIDE SEQUENCE [LARGE SCALE GENOMIC DNA]</scope>
    <source>
        <strain evidence="3 4">Jb2</strain>
    </source>
</reference>
<dbReference type="RefSeq" id="WP_165600319.1">
    <property type="nucleotide sequence ID" value="NZ_SORZ01000001.1"/>
</dbReference>
<evidence type="ECO:0000313" key="4">
    <source>
        <dbReference type="Proteomes" id="UP000315037"/>
    </source>
</evidence>
<feature type="chain" id="PRO_5021377490" evidence="2">
    <location>
        <begin position="24"/>
        <end position="199"/>
    </location>
</feature>
<evidence type="ECO:0000256" key="2">
    <source>
        <dbReference type="SAM" id="SignalP"/>
    </source>
</evidence>
<feature type="signal peptide" evidence="2">
    <location>
        <begin position="1"/>
        <end position="23"/>
    </location>
</feature>
<dbReference type="Proteomes" id="UP000315037">
    <property type="component" value="Unassembled WGS sequence"/>
</dbReference>
<proteinExistence type="predicted"/>
<dbReference type="Gene3D" id="1.25.40.20">
    <property type="entry name" value="Ankyrin repeat-containing domain"/>
    <property type="match status" value="1"/>
</dbReference>
<dbReference type="EMBL" id="SORZ01000001">
    <property type="protein sequence ID" value="TPW35915.1"/>
    <property type="molecule type" value="Genomic_DNA"/>
</dbReference>
<evidence type="ECO:0000313" key="3">
    <source>
        <dbReference type="EMBL" id="TPW35915.1"/>
    </source>
</evidence>
<dbReference type="SUPFAM" id="SSF48403">
    <property type="entry name" value="Ankyrin repeat"/>
    <property type="match status" value="1"/>
</dbReference>
<dbReference type="AlphaFoldDB" id="A0A506URE1"/>
<protein>
    <submittedName>
        <fullName evidence="3">Ankyrin repeat domain-containing protein</fullName>
    </submittedName>
</protein>
<evidence type="ECO:0000256" key="1">
    <source>
        <dbReference type="SAM" id="MobiDB-lite"/>
    </source>
</evidence>
<keyword evidence="2" id="KW-0732">Signal</keyword>
<organism evidence="3 4">
    <name type="scientific">Oecophyllibacter saccharovorans</name>
    <dbReference type="NCBI Taxonomy" id="2558360"/>
    <lineage>
        <taxon>Bacteria</taxon>
        <taxon>Pseudomonadati</taxon>
        <taxon>Pseudomonadota</taxon>
        <taxon>Alphaproteobacteria</taxon>
        <taxon>Acetobacterales</taxon>
        <taxon>Acetobacteraceae</taxon>
        <taxon>Oecophyllibacter</taxon>
    </lineage>
</organism>
<dbReference type="InterPro" id="IPR036770">
    <property type="entry name" value="Ankyrin_rpt-contain_sf"/>
</dbReference>
<feature type="compositionally biased region" description="Low complexity" evidence="1">
    <location>
        <begin position="32"/>
        <end position="43"/>
    </location>
</feature>
<comment type="caution">
    <text evidence="3">The sequence shown here is derived from an EMBL/GenBank/DDBJ whole genome shotgun (WGS) entry which is preliminary data.</text>
</comment>
<name>A0A506URE1_9PROT</name>